<reference evidence="4" key="1">
    <citation type="journal article" date="2020" name="mSystems">
        <title>Genome- and Community-Level Interaction Insights into Carbon Utilization and Element Cycling Functions of Hydrothermarchaeota in Hydrothermal Sediment.</title>
        <authorList>
            <person name="Zhou Z."/>
            <person name="Liu Y."/>
            <person name="Xu W."/>
            <person name="Pan J."/>
            <person name="Luo Z.H."/>
            <person name="Li M."/>
        </authorList>
    </citation>
    <scope>NUCLEOTIDE SEQUENCE [LARGE SCALE GENOMIC DNA]</scope>
    <source>
        <strain evidence="4">SpSt-16</strain>
    </source>
</reference>
<dbReference type="InterPro" id="IPR012678">
    <property type="entry name" value="Ribosomal_uL23/eL15/eS24_sf"/>
</dbReference>
<evidence type="ECO:0000256" key="2">
    <source>
        <dbReference type="ARBA" id="ARBA00023274"/>
    </source>
</evidence>
<dbReference type="AlphaFoldDB" id="A0A7C2Z9M3"/>
<evidence type="ECO:0000313" key="4">
    <source>
        <dbReference type="EMBL" id="HEW53315.1"/>
    </source>
</evidence>
<keyword evidence="1 4" id="KW-0689">Ribosomal protein</keyword>
<proteinExistence type="predicted"/>
<comment type="caution">
    <text evidence="4">The sequence shown here is derived from an EMBL/GenBank/DDBJ whole genome shotgun (WGS) entry which is preliminary data.</text>
</comment>
<evidence type="ECO:0000256" key="3">
    <source>
        <dbReference type="ARBA" id="ARBA00035358"/>
    </source>
</evidence>
<dbReference type="InterPro" id="IPR053709">
    <property type="entry name" value="eRP_eS24_sf"/>
</dbReference>
<organism evidence="4">
    <name type="scientific">Ignisphaera aggregans</name>
    <dbReference type="NCBI Taxonomy" id="334771"/>
    <lineage>
        <taxon>Archaea</taxon>
        <taxon>Thermoproteota</taxon>
        <taxon>Thermoprotei</taxon>
        <taxon>Desulfurococcales</taxon>
        <taxon>Desulfurococcaceae</taxon>
        <taxon>Ignisphaera</taxon>
    </lineage>
</organism>
<sequence length="116" mass="12682">MSIAGLEQKLGQRGKIIKLDENTVLTVVNEAINKALRRLELDVSIEHVFSGTPSRAAIKSAIAKLYGVSDEVVIVRNVVTKYGVGVSSAHIHIYADADFMKKVEVRPILKRNGLQA</sequence>
<dbReference type="Pfam" id="PF01282">
    <property type="entry name" value="Ribosomal_S24e"/>
    <property type="match status" value="1"/>
</dbReference>
<dbReference type="InterPro" id="IPR001976">
    <property type="entry name" value="Ribosomal_eS24"/>
</dbReference>
<keyword evidence="2" id="KW-0687">Ribonucleoprotein</keyword>
<dbReference type="GO" id="GO:0005840">
    <property type="term" value="C:ribosome"/>
    <property type="evidence" value="ECO:0007669"/>
    <property type="project" value="UniProtKB-KW"/>
</dbReference>
<dbReference type="EMBL" id="DSGT01000010">
    <property type="protein sequence ID" value="HEW53315.1"/>
    <property type="molecule type" value="Genomic_DNA"/>
</dbReference>
<dbReference type="Gene3D" id="3.30.70.3370">
    <property type="match status" value="1"/>
</dbReference>
<accession>A0A7C2Z9M3</accession>
<name>A0A7C2Z9M3_9CREN</name>
<dbReference type="GO" id="GO:0003735">
    <property type="term" value="F:structural constituent of ribosome"/>
    <property type="evidence" value="ECO:0007669"/>
    <property type="project" value="InterPro"/>
</dbReference>
<gene>
    <name evidence="4" type="ORF">ENO77_04030</name>
</gene>
<protein>
    <recommendedName>
        <fullName evidence="3">30S ribosomal protein S24e</fullName>
    </recommendedName>
</protein>
<dbReference type="SUPFAM" id="SSF54189">
    <property type="entry name" value="Ribosomal proteins S24e, L23 and L15e"/>
    <property type="match status" value="1"/>
</dbReference>
<dbReference type="GO" id="GO:1990904">
    <property type="term" value="C:ribonucleoprotein complex"/>
    <property type="evidence" value="ECO:0007669"/>
    <property type="project" value="UniProtKB-KW"/>
</dbReference>
<dbReference type="GO" id="GO:0006412">
    <property type="term" value="P:translation"/>
    <property type="evidence" value="ECO:0007669"/>
    <property type="project" value="InterPro"/>
</dbReference>
<evidence type="ECO:0000256" key="1">
    <source>
        <dbReference type="ARBA" id="ARBA00022980"/>
    </source>
</evidence>